<evidence type="ECO:0000313" key="1">
    <source>
        <dbReference type="EMBL" id="KAK2844189.1"/>
    </source>
</evidence>
<dbReference type="AlphaFoldDB" id="A0AA88MT88"/>
<organism evidence="1 2">
    <name type="scientific">Channa striata</name>
    <name type="common">Snakehead murrel</name>
    <name type="synonym">Ophicephalus striatus</name>
    <dbReference type="NCBI Taxonomy" id="64152"/>
    <lineage>
        <taxon>Eukaryota</taxon>
        <taxon>Metazoa</taxon>
        <taxon>Chordata</taxon>
        <taxon>Craniata</taxon>
        <taxon>Vertebrata</taxon>
        <taxon>Euteleostomi</taxon>
        <taxon>Actinopterygii</taxon>
        <taxon>Neopterygii</taxon>
        <taxon>Teleostei</taxon>
        <taxon>Neoteleostei</taxon>
        <taxon>Acanthomorphata</taxon>
        <taxon>Anabantaria</taxon>
        <taxon>Anabantiformes</taxon>
        <taxon>Channoidei</taxon>
        <taxon>Channidae</taxon>
        <taxon>Channa</taxon>
    </lineage>
</organism>
<dbReference type="EMBL" id="JAUPFM010000008">
    <property type="protein sequence ID" value="KAK2844189.1"/>
    <property type="molecule type" value="Genomic_DNA"/>
</dbReference>
<evidence type="ECO:0000313" key="2">
    <source>
        <dbReference type="Proteomes" id="UP001187415"/>
    </source>
</evidence>
<name>A0AA88MT88_CHASR</name>
<gene>
    <name evidence="1" type="ORF">Q5P01_010848</name>
</gene>
<keyword evidence="2" id="KW-1185">Reference proteome</keyword>
<protein>
    <submittedName>
        <fullName evidence="1">Uncharacterized protein</fullName>
    </submittedName>
</protein>
<comment type="caution">
    <text evidence="1">The sequence shown here is derived from an EMBL/GenBank/DDBJ whole genome shotgun (WGS) entry which is preliminary data.</text>
</comment>
<dbReference type="Proteomes" id="UP001187415">
    <property type="component" value="Unassembled WGS sequence"/>
</dbReference>
<proteinExistence type="predicted"/>
<accession>A0AA88MT88</accession>
<sequence length="185" mass="19482">MVQQPVAALGLNAAPASSSGRSFLTRFADSYLPEQLLVNTTEPLTPTRGFLQLLIQAAEETPSYPFDLPLCPNSPFSSGGGGGGGGRWAAAAGAASQPIINSAVSVSCTVPSLSSIQLVEEPNDWHHRGEGIQHWELTPALPLSTLALCSQLLTWQEKCEHGFGKVHFISASSPRQSEGKCTLLG</sequence>
<reference evidence="1" key="1">
    <citation type="submission" date="2023-07" db="EMBL/GenBank/DDBJ databases">
        <title>Chromosome-level Genome Assembly of Striped Snakehead (Channa striata).</title>
        <authorList>
            <person name="Liu H."/>
        </authorList>
    </citation>
    <scope>NUCLEOTIDE SEQUENCE</scope>
    <source>
        <strain evidence="1">Gz</strain>
        <tissue evidence="1">Muscle</tissue>
    </source>
</reference>